<feature type="region of interest" description="Disordered" evidence="2">
    <location>
        <begin position="257"/>
        <end position="359"/>
    </location>
</feature>
<protein>
    <submittedName>
        <fullName evidence="3">Uncharacterized protein</fullName>
    </submittedName>
</protein>
<evidence type="ECO:0000256" key="1">
    <source>
        <dbReference type="SAM" id="Coils"/>
    </source>
</evidence>
<evidence type="ECO:0000256" key="2">
    <source>
        <dbReference type="SAM" id="MobiDB-lite"/>
    </source>
</evidence>
<accession>C1FGX6</accession>
<dbReference type="InParanoid" id="C1FGX6"/>
<reference evidence="3 4" key="1">
    <citation type="journal article" date="2009" name="Science">
        <title>Green evolution and dynamic adaptations revealed by genomes of the marine picoeukaryotes Micromonas.</title>
        <authorList>
            <person name="Worden A.Z."/>
            <person name="Lee J.H."/>
            <person name="Mock T."/>
            <person name="Rouze P."/>
            <person name="Simmons M.P."/>
            <person name="Aerts A.L."/>
            <person name="Allen A.E."/>
            <person name="Cuvelier M.L."/>
            <person name="Derelle E."/>
            <person name="Everett M.V."/>
            <person name="Foulon E."/>
            <person name="Grimwood J."/>
            <person name="Gundlach H."/>
            <person name="Henrissat B."/>
            <person name="Napoli C."/>
            <person name="McDonald S.M."/>
            <person name="Parker M.S."/>
            <person name="Rombauts S."/>
            <person name="Salamov A."/>
            <person name="Von Dassow P."/>
            <person name="Badger J.H."/>
            <person name="Coutinho P.M."/>
            <person name="Demir E."/>
            <person name="Dubchak I."/>
            <person name="Gentemann C."/>
            <person name="Eikrem W."/>
            <person name="Gready J.E."/>
            <person name="John U."/>
            <person name="Lanier W."/>
            <person name="Lindquist E.A."/>
            <person name="Lucas S."/>
            <person name="Mayer K.F."/>
            <person name="Moreau H."/>
            <person name="Not F."/>
            <person name="Otillar R."/>
            <person name="Panaud O."/>
            <person name="Pangilinan J."/>
            <person name="Paulsen I."/>
            <person name="Piegu B."/>
            <person name="Poliakov A."/>
            <person name="Robbens S."/>
            <person name="Schmutz J."/>
            <person name="Toulza E."/>
            <person name="Wyss T."/>
            <person name="Zelensky A."/>
            <person name="Zhou K."/>
            <person name="Armbrust E.V."/>
            <person name="Bhattacharya D."/>
            <person name="Goodenough U.W."/>
            <person name="Van de Peer Y."/>
            <person name="Grigoriev I.V."/>
        </authorList>
    </citation>
    <scope>NUCLEOTIDE SEQUENCE [LARGE SCALE GENOMIC DNA]</scope>
    <source>
        <strain evidence="4">RCC299 / NOUM17</strain>
    </source>
</reference>
<gene>
    <name evidence="3" type="ORF">MICPUN_102669</name>
</gene>
<feature type="region of interest" description="Disordered" evidence="2">
    <location>
        <begin position="463"/>
        <end position="503"/>
    </location>
</feature>
<dbReference type="RefSeq" id="XP_002508468.1">
    <property type="nucleotide sequence ID" value="XM_002508422.1"/>
</dbReference>
<evidence type="ECO:0000313" key="3">
    <source>
        <dbReference type="EMBL" id="ACO69726.1"/>
    </source>
</evidence>
<feature type="compositionally biased region" description="Gly residues" evidence="2">
    <location>
        <begin position="324"/>
        <end position="345"/>
    </location>
</feature>
<dbReference type="Proteomes" id="UP000002009">
    <property type="component" value="Chromosome 10"/>
</dbReference>
<feature type="coiled-coil region" evidence="1">
    <location>
        <begin position="383"/>
        <end position="452"/>
    </location>
</feature>
<dbReference type="GeneID" id="8247017"/>
<sequence length="574" mass="60748">MRGGHGDAAKRQVADVASSRGVGNGVPDKFADYARFDDMFGASRIFTDGTARQRKKETEMYVKDVMERRVYGYTHDLRMHGEPLLRIPVGAPLDEQPSSRGKENPVAREDDRKRRDLEGPESKATGGRKKARMSPGAGAFAQGAGVKPSPRAGAGFGVGRGRHSDVNGITASLFEREDWETDPLWAAMEEAVANGGVGSLEELPLPGSAMRATALAPHPTNFDGEFMQRSRFEEIEERIHNLENSLALARAAAGTERHAPGSLPVSQTAADAAAAAGGERARGEFGSDRGSGGKSPQSPSPHNWAPMNPSRSSDLICDAATGRIGSGGGSGDGARHAGGGGGGGRRSNSFTSTPGPKHRVGSVMLTESHPTHTTGGAFIDEDARALAMEYERLREDRDANRREHELLRTEFEHAKSQTALLRESNRNYEARVEQLERLVRECNAQTSSLRSQLAEFTAAGGLGGSQAGGWVPPAPITTVKATSRSRGSGDPNSAGATPRVPTPRVNFEVNHINTQTQAQNNPGQLKRVGSCFMSGTAAAAAARSVSLRPSLAQVSPDSSAGEFDGVGHLHVGAR</sequence>
<feature type="region of interest" description="Disordered" evidence="2">
    <location>
        <begin position="1"/>
        <end position="28"/>
    </location>
</feature>
<feature type="compositionally biased region" description="Basic and acidic residues" evidence="2">
    <location>
        <begin position="100"/>
        <end position="121"/>
    </location>
</feature>
<feature type="compositionally biased region" description="Low complexity" evidence="2">
    <location>
        <begin position="269"/>
        <end position="278"/>
    </location>
</feature>
<dbReference type="AlphaFoldDB" id="C1FGX6"/>
<dbReference type="EMBL" id="CP001576">
    <property type="protein sequence ID" value="ACO69726.1"/>
    <property type="molecule type" value="Genomic_DNA"/>
</dbReference>
<feature type="compositionally biased region" description="Polar residues" evidence="2">
    <location>
        <begin position="479"/>
        <end position="495"/>
    </location>
</feature>
<dbReference type="OMA" id="ENDFAER"/>
<feature type="compositionally biased region" description="Basic and acidic residues" evidence="2">
    <location>
        <begin position="1"/>
        <end position="13"/>
    </location>
</feature>
<dbReference type="OrthoDB" id="10677106at2759"/>
<feature type="region of interest" description="Disordered" evidence="2">
    <location>
        <begin position="553"/>
        <end position="574"/>
    </location>
</feature>
<dbReference type="KEGG" id="mis:MICPUN_102669"/>
<feature type="region of interest" description="Disordered" evidence="2">
    <location>
        <begin position="88"/>
        <end position="150"/>
    </location>
</feature>
<keyword evidence="4" id="KW-1185">Reference proteome</keyword>
<keyword evidence="1" id="KW-0175">Coiled coil</keyword>
<name>C1FGX6_MICCC</name>
<evidence type="ECO:0000313" key="4">
    <source>
        <dbReference type="Proteomes" id="UP000002009"/>
    </source>
</evidence>
<organism evidence="3 4">
    <name type="scientific">Micromonas commoda (strain RCC299 / NOUM17 / CCMP2709)</name>
    <name type="common">Picoplanktonic green alga</name>
    <dbReference type="NCBI Taxonomy" id="296587"/>
    <lineage>
        <taxon>Eukaryota</taxon>
        <taxon>Viridiplantae</taxon>
        <taxon>Chlorophyta</taxon>
        <taxon>Mamiellophyceae</taxon>
        <taxon>Mamiellales</taxon>
        <taxon>Mamiellaceae</taxon>
        <taxon>Micromonas</taxon>
    </lineage>
</organism>
<proteinExistence type="predicted"/>